<proteinExistence type="inferred from homology"/>
<name>J9ALI0_WUCBA</name>
<dbReference type="InterPro" id="IPR018203">
    <property type="entry name" value="GDP_dissociation_inhibitor"/>
</dbReference>
<dbReference type="PRINTS" id="PR00891">
    <property type="entry name" value="RABGDIREP"/>
</dbReference>
<dbReference type="GO" id="GO:0016192">
    <property type="term" value="P:vesicle-mediated transport"/>
    <property type="evidence" value="ECO:0007669"/>
    <property type="project" value="TreeGrafter"/>
</dbReference>
<dbReference type="PANTHER" id="PTHR11787:SF4">
    <property type="entry name" value="CHM, RAB ESCORT PROTEIN 1"/>
    <property type="match status" value="1"/>
</dbReference>
<dbReference type="EMBL" id="ADBV01011105">
    <property type="protein sequence ID" value="EJW75095.1"/>
    <property type="molecule type" value="Genomic_DNA"/>
</dbReference>
<organism evidence="2 3">
    <name type="scientific">Wuchereria bancrofti</name>
    <dbReference type="NCBI Taxonomy" id="6293"/>
    <lineage>
        <taxon>Eukaryota</taxon>
        <taxon>Metazoa</taxon>
        <taxon>Ecdysozoa</taxon>
        <taxon>Nematoda</taxon>
        <taxon>Chromadorea</taxon>
        <taxon>Rhabditida</taxon>
        <taxon>Spirurina</taxon>
        <taxon>Spiruromorpha</taxon>
        <taxon>Filarioidea</taxon>
        <taxon>Onchocercidae</taxon>
        <taxon>Wuchereria</taxon>
    </lineage>
</organism>
<evidence type="ECO:0000256" key="1">
    <source>
        <dbReference type="ARBA" id="ARBA00005593"/>
    </source>
</evidence>
<protein>
    <recommendedName>
        <fullName evidence="4">Rab proteins geranylgeranyltransferase component A</fullName>
    </recommendedName>
</protein>
<dbReference type="GO" id="GO:0005968">
    <property type="term" value="C:Rab-protein geranylgeranyltransferase complex"/>
    <property type="evidence" value="ECO:0007669"/>
    <property type="project" value="TreeGrafter"/>
</dbReference>
<dbReference type="Gene3D" id="3.30.519.10">
    <property type="entry name" value="Guanine Nucleotide Dissociation Inhibitor, domain 2"/>
    <property type="match status" value="1"/>
</dbReference>
<feature type="non-terminal residue" evidence="2">
    <location>
        <position position="169"/>
    </location>
</feature>
<dbReference type="GO" id="GO:0005092">
    <property type="term" value="F:GDP-dissociation inhibitor activity"/>
    <property type="evidence" value="ECO:0007669"/>
    <property type="project" value="InterPro"/>
</dbReference>
<gene>
    <name evidence="2" type="ORF">WUBG_13997</name>
</gene>
<sequence length="169" mass="19243">MDDKLPEDFDVVILGTGLPECMIAAACARSGLSVLQLDRNDYYGDLWSSFNLRTIQNWITRDNRNDNEAEINPESFLRDGEEFLPVTYRSFVKNVHQYCFHDNTANAEELDAGIASPLQDINSQWRKFSLDVLPKVLLSRGDMVKLLCDSGVAKYCEFKCVDRLLSHIS</sequence>
<accession>J9ALI0</accession>
<dbReference type="PANTHER" id="PTHR11787">
    <property type="entry name" value="RAB GDP-DISSOCIATION INHIBITOR"/>
    <property type="match status" value="1"/>
</dbReference>
<dbReference type="Gene3D" id="3.50.50.60">
    <property type="entry name" value="FAD/NAD(P)-binding domain"/>
    <property type="match status" value="1"/>
</dbReference>
<dbReference type="Proteomes" id="UP000004810">
    <property type="component" value="Unassembled WGS sequence"/>
</dbReference>
<dbReference type="AlphaFoldDB" id="J9ALI0"/>
<evidence type="ECO:0000313" key="2">
    <source>
        <dbReference type="EMBL" id="EJW75095.1"/>
    </source>
</evidence>
<dbReference type="SUPFAM" id="SSF51905">
    <property type="entry name" value="FAD/NAD(P)-binding domain"/>
    <property type="match status" value="1"/>
</dbReference>
<comment type="similarity">
    <text evidence="1">Belongs to the Rab GDI family.</text>
</comment>
<evidence type="ECO:0008006" key="4">
    <source>
        <dbReference type="Google" id="ProtNLM"/>
    </source>
</evidence>
<dbReference type="Pfam" id="PF00996">
    <property type="entry name" value="GDI"/>
    <property type="match status" value="2"/>
</dbReference>
<reference evidence="3" key="1">
    <citation type="submission" date="2012-08" db="EMBL/GenBank/DDBJ databases">
        <title>The Genome Sequence of Wuchereria bancrofti.</title>
        <authorList>
            <person name="Nutman T.B."/>
            <person name="Fink D.L."/>
            <person name="Russ C."/>
            <person name="Young S."/>
            <person name="Zeng Q."/>
            <person name="Koehrsen M."/>
            <person name="Alvarado L."/>
            <person name="Berlin A."/>
            <person name="Chapman S.B."/>
            <person name="Chen Z."/>
            <person name="Freedman E."/>
            <person name="Gellesch M."/>
            <person name="Goldberg J."/>
            <person name="Griggs A."/>
            <person name="Gujja S."/>
            <person name="Heilman E.R."/>
            <person name="Heiman D."/>
            <person name="Hepburn T."/>
            <person name="Howarth C."/>
            <person name="Jen D."/>
            <person name="Larson L."/>
            <person name="Lewis B."/>
            <person name="Mehta T."/>
            <person name="Park D."/>
            <person name="Pearson M."/>
            <person name="Roberts A."/>
            <person name="Saif S."/>
            <person name="Shea T."/>
            <person name="Shenoy N."/>
            <person name="Sisk P."/>
            <person name="Stolte C."/>
            <person name="Sykes S."/>
            <person name="Walk T."/>
            <person name="White J."/>
            <person name="Yandava C."/>
            <person name="Haas B."/>
            <person name="Henn M.R."/>
            <person name="Nusbaum C."/>
            <person name="Birren B."/>
        </authorList>
    </citation>
    <scope>NUCLEOTIDE SEQUENCE [LARGE SCALE GENOMIC DNA]</scope>
    <source>
        <strain evidence="3">NA</strain>
    </source>
</reference>
<comment type="caution">
    <text evidence="2">The sequence shown here is derived from an EMBL/GenBank/DDBJ whole genome shotgun (WGS) entry which is preliminary data.</text>
</comment>
<dbReference type="GO" id="GO:0005634">
    <property type="term" value="C:nucleus"/>
    <property type="evidence" value="ECO:0007669"/>
    <property type="project" value="TreeGrafter"/>
</dbReference>
<evidence type="ECO:0000313" key="3">
    <source>
        <dbReference type="Proteomes" id="UP000004810"/>
    </source>
</evidence>
<dbReference type="GO" id="GO:0007264">
    <property type="term" value="P:small GTPase-mediated signal transduction"/>
    <property type="evidence" value="ECO:0007669"/>
    <property type="project" value="InterPro"/>
</dbReference>
<dbReference type="InterPro" id="IPR036188">
    <property type="entry name" value="FAD/NAD-bd_sf"/>
</dbReference>
<dbReference type="GO" id="GO:0005829">
    <property type="term" value="C:cytosol"/>
    <property type="evidence" value="ECO:0007669"/>
    <property type="project" value="TreeGrafter"/>
</dbReference>